<dbReference type="GO" id="GO:0005525">
    <property type="term" value="F:GTP binding"/>
    <property type="evidence" value="ECO:0007669"/>
    <property type="project" value="UniProtKB-UniRule"/>
</dbReference>
<dbReference type="PROSITE" id="PS51706">
    <property type="entry name" value="G_ENGB"/>
    <property type="match status" value="1"/>
</dbReference>
<comment type="similarity">
    <text evidence="2 10">Belongs to the TRAFAC class TrmE-Era-EngA-EngB-Septin-like GTPase superfamily. EngB GTPase family.</text>
</comment>
<dbReference type="InterPro" id="IPR006073">
    <property type="entry name" value="GTP-bd"/>
</dbReference>
<keyword evidence="13" id="KW-1185">Reference proteome</keyword>
<evidence type="ECO:0000256" key="1">
    <source>
        <dbReference type="ARBA" id="ARBA00001946"/>
    </source>
</evidence>
<dbReference type="InterPro" id="IPR027417">
    <property type="entry name" value="P-loop_NTPase"/>
</dbReference>
<dbReference type="SUPFAM" id="SSF52540">
    <property type="entry name" value="P-loop containing nucleoside triphosphate hydrolases"/>
    <property type="match status" value="1"/>
</dbReference>
<evidence type="ECO:0000313" key="13">
    <source>
        <dbReference type="Proteomes" id="UP000192906"/>
    </source>
</evidence>
<keyword evidence="5 10" id="KW-0547">Nucleotide-binding</keyword>
<feature type="domain" description="EngB-type G" evidence="11">
    <location>
        <begin position="21"/>
        <end position="191"/>
    </location>
</feature>
<gene>
    <name evidence="10" type="primary">engB</name>
    <name evidence="12" type="ORF">SAMN06295933_0733</name>
</gene>
<dbReference type="PANTHER" id="PTHR11649">
    <property type="entry name" value="MSS1/TRME-RELATED GTP-BINDING PROTEIN"/>
    <property type="match status" value="1"/>
</dbReference>
<dbReference type="PANTHER" id="PTHR11649:SF13">
    <property type="entry name" value="ENGB-TYPE G DOMAIN-CONTAINING PROTEIN"/>
    <property type="match status" value="1"/>
</dbReference>
<evidence type="ECO:0000256" key="10">
    <source>
        <dbReference type="HAMAP-Rule" id="MF_00321"/>
    </source>
</evidence>
<evidence type="ECO:0000256" key="3">
    <source>
        <dbReference type="ARBA" id="ARBA00022618"/>
    </source>
</evidence>
<dbReference type="Proteomes" id="UP000192906">
    <property type="component" value="Unassembled WGS sequence"/>
</dbReference>
<comment type="cofactor">
    <cofactor evidence="1">
        <name>Mg(2+)</name>
        <dbReference type="ChEBI" id="CHEBI:18420"/>
    </cofactor>
</comment>
<evidence type="ECO:0000256" key="2">
    <source>
        <dbReference type="ARBA" id="ARBA00009638"/>
    </source>
</evidence>
<dbReference type="Pfam" id="PF01926">
    <property type="entry name" value="MMR_HSR1"/>
    <property type="match status" value="1"/>
</dbReference>
<protein>
    <recommendedName>
        <fullName evidence="10">Probable GTP-binding protein EngB</fullName>
    </recommendedName>
</protein>
<dbReference type="NCBIfam" id="TIGR03598">
    <property type="entry name" value="GTPase_YsxC"/>
    <property type="match status" value="1"/>
</dbReference>
<organism evidence="12 13">
    <name type="scientific">Desulfovibrio gilichinskyi</name>
    <dbReference type="NCBI Taxonomy" id="1519643"/>
    <lineage>
        <taxon>Bacteria</taxon>
        <taxon>Pseudomonadati</taxon>
        <taxon>Thermodesulfobacteriota</taxon>
        <taxon>Desulfovibrionia</taxon>
        <taxon>Desulfovibrionales</taxon>
        <taxon>Desulfovibrionaceae</taxon>
        <taxon>Desulfovibrio</taxon>
    </lineage>
</organism>
<dbReference type="STRING" id="1519643.SAMN06295933_0733"/>
<dbReference type="OrthoDB" id="9804921at2"/>
<keyword evidence="9 10" id="KW-0131">Cell cycle</keyword>
<evidence type="ECO:0000313" key="12">
    <source>
        <dbReference type="EMBL" id="SME94829.1"/>
    </source>
</evidence>
<sequence>MNNTLKLIQTVYEIDQLEQLPAPQIILAGRSNVGKSSLINCLAERKSLAKISATPGKTRSLNYYEVVPHGYYIVDLPGYGYAKCSKTERAKWGKLIDSYLEGNAYVVAAAVLLDSRLSPQKNDIDMLSYFIQCSIPILPIMTKSDKTKQGDRAKIQNQWQDILKVKPMCVSSKTGMNRTNLWNLLDRTALPELAQGPVSIEDIEDSAAESQSE</sequence>
<evidence type="ECO:0000256" key="6">
    <source>
        <dbReference type="ARBA" id="ARBA00022842"/>
    </source>
</evidence>
<name>A0A1X7CDP5_9BACT</name>
<evidence type="ECO:0000256" key="9">
    <source>
        <dbReference type="ARBA" id="ARBA00023306"/>
    </source>
</evidence>
<keyword evidence="3 10" id="KW-0132">Cell division</keyword>
<dbReference type="GO" id="GO:0005829">
    <property type="term" value="C:cytosol"/>
    <property type="evidence" value="ECO:0007669"/>
    <property type="project" value="TreeGrafter"/>
</dbReference>
<dbReference type="InterPro" id="IPR019987">
    <property type="entry name" value="GTP-bd_ribosome_bio_YsxC"/>
</dbReference>
<evidence type="ECO:0000259" key="11">
    <source>
        <dbReference type="PROSITE" id="PS51706"/>
    </source>
</evidence>
<dbReference type="EMBL" id="FWZU01000001">
    <property type="protein sequence ID" value="SME94829.1"/>
    <property type="molecule type" value="Genomic_DNA"/>
</dbReference>
<dbReference type="GO" id="GO:0000917">
    <property type="term" value="P:division septum assembly"/>
    <property type="evidence" value="ECO:0007669"/>
    <property type="project" value="UniProtKB-KW"/>
</dbReference>
<evidence type="ECO:0000256" key="8">
    <source>
        <dbReference type="ARBA" id="ARBA00023210"/>
    </source>
</evidence>
<proteinExistence type="inferred from homology"/>
<dbReference type="RefSeq" id="WP_085098414.1">
    <property type="nucleotide sequence ID" value="NZ_FWZU01000001.1"/>
</dbReference>
<evidence type="ECO:0000256" key="5">
    <source>
        <dbReference type="ARBA" id="ARBA00022741"/>
    </source>
</evidence>
<keyword evidence="6" id="KW-0460">Magnesium</keyword>
<comment type="function">
    <text evidence="10">Necessary for normal cell division and for the maintenance of normal septation.</text>
</comment>
<dbReference type="AlphaFoldDB" id="A0A1X7CDP5"/>
<keyword evidence="7 10" id="KW-0342">GTP-binding</keyword>
<evidence type="ECO:0000256" key="4">
    <source>
        <dbReference type="ARBA" id="ARBA00022723"/>
    </source>
</evidence>
<keyword evidence="4" id="KW-0479">Metal-binding</keyword>
<dbReference type="HAMAP" id="MF_00321">
    <property type="entry name" value="GTPase_EngB"/>
    <property type="match status" value="1"/>
</dbReference>
<reference evidence="13" key="1">
    <citation type="submission" date="2017-04" db="EMBL/GenBank/DDBJ databases">
        <authorList>
            <person name="Varghese N."/>
            <person name="Submissions S."/>
        </authorList>
    </citation>
    <scope>NUCLEOTIDE SEQUENCE [LARGE SCALE GENOMIC DNA]</scope>
    <source>
        <strain evidence="13">K3S</strain>
    </source>
</reference>
<dbReference type="GO" id="GO:0046872">
    <property type="term" value="F:metal ion binding"/>
    <property type="evidence" value="ECO:0007669"/>
    <property type="project" value="UniProtKB-KW"/>
</dbReference>
<dbReference type="InterPro" id="IPR030393">
    <property type="entry name" value="G_ENGB_dom"/>
</dbReference>
<keyword evidence="8 10" id="KW-0717">Septation</keyword>
<dbReference type="CDD" id="cd01876">
    <property type="entry name" value="YihA_EngB"/>
    <property type="match status" value="1"/>
</dbReference>
<evidence type="ECO:0000256" key="7">
    <source>
        <dbReference type="ARBA" id="ARBA00023134"/>
    </source>
</evidence>
<accession>A0A1X7CDP5</accession>
<dbReference type="Gene3D" id="3.40.50.300">
    <property type="entry name" value="P-loop containing nucleotide triphosphate hydrolases"/>
    <property type="match status" value="1"/>
</dbReference>